<dbReference type="EnsemblMetazoa" id="PPA36905.1">
    <property type="protein sequence ID" value="PPA36905.1"/>
    <property type="gene ID" value="WBGene00275274"/>
</dbReference>
<keyword evidence="2" id="KW-0808">Transferase</keyword>
<dbReference type="Proteomes" id="UP000005239">
    <property type="component" value="Unassembled WGS sequence"/>
</dbReference>
<dbReference type="AlphaFoldDB" id="A0A2A6BEU0"/>
<evidence type="ECO:0000256" key="1">
    <source>
        <dbReference type="ARBA" id="ARBA00005771"/>
    </source>
</evidence>
<keyword evidence="4" id="KW-1185">Reference proteome</keyword>
<dbReference type="PANTHER" id="PTHR11783">
    <property type="entry name" value="SULFOTRANSFERASE SULT"/>
    <property type="match status" value="1"/>
</dbReference>
<accession>A0A8R1YSK6</accession>
<proteinExistence type="inferred from homology"/>
<gene>
    <name evidence="3" type="primary">WBGene00275274</name>
</gene>
<reference evidence="4" key="1">
    <citation type="journal article" date="2008" name="Nat. Genet.">
        <title>The Pristionchus pacificus genome provides a unique perspective on nematode lifestyle and parasitism.</title>
        <authorList>
            <person name="Dieterich C."/>
            <person name="Clifton S.W."/>
            <person name="Schuster L.N."/>
            <person name="Chinwalla A."/>
            <person name="Delehaunty K."/>
            <person name="Dinkelacker I."/>
            <person name="Fulton L."/>
            <person name="Fulton R."/>
            <person name="Godfrey J."/>
            <person name="Minx P."/>
            <person name="Mitreva M."/>
            <person name="Roeseler W."/>
            <person name="Tian H."/>
            <person name="Witte H."/>
            <person name="Yang S.P."/>
            <person name="Wilson R.K."/>
            <person name="Sommer R.J."/>
        </authorList>
    </citation>
    <scope>NUCLEOTIDE SEQUENCE [LARGE SCALE GENOMIC DNA]</scope>
    <source>
        <strain evidence="4">PS312</strain>
    </source>
</reference>
<accession>A0A2A6BEU0</accession>
<sequence>MELCEASDELKQKYLFRIPHSNEFADYVWPGMIVNPEKIISLNEIEFGPDDVVIASYPKSGTTWASEVLSAIAHEGNIDALKSIRMDERVPWIELDDKAWWIKFFYVWKNKMFSTGVDVRPAKKRICFTHLPLELLPTSILEGKCKLLYVARNPKDQAVSYFHFHRMARFLGLQTHTTWDEFFPLFCSGYLYCGSWFEHVLSYWKFTQNNPMAKFICYEDMKRDLMGEMESLEQFVGVPLSIEQRINVVKHCSFDSMKDNKMTNRNGVMLFNEKICKFMRKGIVGDWKNYFTVTQSEAFDELYKKKMEGSGLQFEFE</sequence>
<evidence type="ECO:0000256" key="2">
    <source>
        <dbReference type="ARBA" id="ARBA00022679"/>
    </source>
</evidence>
<protein>
    <submittedName>
        <fullName evidence="3">Sulfotransferase family cytosolic 1B member 1</fullName>
    </submittedName>
</protein>
<dbReference type="Gene3D" id="3.40.50.300">
    <property type="entry name" value="P-loop containing nucleotide triphosphate hydrolases"/>
    <property type="match status" value="1"/>
</dbReference>
<dbReference type="InterPro" id="IPR000863">
    <property type="entry name" value="Sulfotransferase_dom"/>
</dbReference>
<organism evidence="3 4">
    <name type="scientific">Pristionchus pacificus</name>
    <name type="common">Parasitic nematode worm</name>
    <dbReference type="NCBI Taxonomy" id="54126"/>
    <lineage>
        <taxon>Eukaryota</taxon>
        <taxon>Metazoa</taxon>
        <taxon>Ecdysozoa</taxon>
        <taxon>Nematoda</taxon>
        <taxon>Chromadorea</taxon>
        <taxon>Rhabditida</taxon>
        <taxon>Rhabditina</taxon>
        <taxon>Diplogasteromorpha</taxon>
        <taxon>Diplogasteroidea</taxon>
        <taxon>Neodiplogasteridae</taxon>
        <taxon>Pristionchus</taxon>
    </lineage>
</organism>
<dbReference type="GO" id="GO:0005737">
    <property type="term" value="C:cytoplasm"/>
    <property type="evidence" value="ECO:0000318"/>
    <property type="project" value="GO_Central"/>
</dbReference>
<dbReference type="SMR" id="A0A2A6BEU0"/>
<evidence type="ECO:0000313" key="3">
    <source>
        <dbReference type="EnsemblMetazoa" id="PPA36905.1"/>
    </source>
</evidence>
<dbReference type="GO" id="GO:0051923">
    <property type="term" value="P:sulfation"/>
    <property type="evidence" value="ECO:0000318"/>
    <property type="project" value="GO_Central"/>
</dbReference>
<comment type="similarity">
    <text evidence="1">Belongs to the sulfotransferase 1 family.</text>
</comment>
<dbReference type="Pfam" id="PF00685">
    <property type="entry name" value="Sulfotransfer_1"/>
    <property type="match status" value="1"/>
</dbReference>
<evidence type="ECO:0000313" key="4">
    <source>
        <dbReference type="Proteomes" id="UP000005239"/>
    </source>
</evidence>
<dbReference type="SUPFAM" id="SSF52540">
    <property type="entry name" value="P-loop containing nucleoside triphosphate hydrolases"/>
    <property type="match status" value="1"/>
</dbReference>
<dbReference type="OrthoDB" id="205623at2759"/>
<dbReference type="GO" id="GO:0008146">
    <property type="term" value="F:sulfotransferase activity"/>
    <property type="evidence" value="ECO:0000318"/>
    <property type="project" value="GO_Central"/>
</dbReference>
<reference evidence="3" key="2">
    <citation type="submission" date="2022-06" db="UniProtKB">
        <authorList>
            <consortium name="EnsemblMetazoa"/>
        </authorList>
    </citation>
    <scope>IDENTIFICATION</scope>
    <source>
        <strain evidence="3">PS312</strain>
    </source>
</reference>
<dbReference type="InterPro" id="IPR027417">
    <property type="entry name" value="P-loop_NTPase"/>
</dbReference>
<name>A0A2A6BEU0_PRIPA</name>